<dbReference type="CDD" id="cd01949">
    <property type="entry name" value="GGDEF"/>
    <property type="match status" value="1"/>
</dbReference>
<dbReference type="Gene3D" id="3.30.70.270">
    <property type="match status" value="1"/>
</dbReference>
<dbReference type="SUPFAM" id="SSF141868">
    <property type="entry name" value="EAL domain-like"/>
    <property type="match status" value="1"/>
</dbReference>
<dbReference type="InterPro" id="IPR001610">
    <property type="entry name" value="PAC"/>
</dbReference>
<dbReference type="Gene3D" id="3.20.20.450">
    <property type="entry name" value="EAL domain"/>
    <property type="match status" value="1"/>
</dbReference>
<evidence type="ECO:0000259" key="4">
    <source>
        <dbReference type="PROSITE" id="PS50113"/>
    </source>
</evidence>
<keyword evidence="8" id="KW-1185">Reference proteome</keyword>
<evidence type="ECO:0008006" key="9">
    <source>
        <dbReference type="Google" id="ProtNLM"/>
    </source>
</evidence>
<evidence type="ECO:0000256" key="1">
    <source>
        <dbReference type="SAM" id="Coils"/>
    </source>
</evidence>
<feature type="domain" description="PAC" evidence="4">
    <location>
        <begin position="248"/>
        <end position="299"/>
    </location>
</feature>
<feature type="domain" description="GGDEF" evidence="6">
    <location>
        <begin position="326"/>
        <end position="458"/>
    </location>
</feature>
<evidence type="ECO:0000256" key="2">
    <source>
        <dbReference type="SAM" id="Phobius"/>
    </source>
</evidence>
<keyword evidence="1" id="KW-0175">Coiled coil</keyword>
<dbReference type="Pfam" id="PF00990">
    <property type="entry name" value="GGDEF"/>
    <property type="match status" value="1"/>
</dbReference>
<dbReference type="EMBL" id="BOPF01000013">
    <property type="protein sequence ID" value="GIJ47097.1"/>
    <property type="molecule type" value="Genomic_DNA"/>
</dbReference>
<keyword evidence="2" id="KW-0812">Transmembrane</keyword>
<dbReference type="InterPro" id="IPR035965">
    <property type="entry name" value="PAS-like_dom_sf"/>
</dbReference>
<dbReference type="NCBIfam" id="TIGR00229">
    <property type="entry name" value="sensory_box"/>
    <property type="match status" value="1"/>
</dbReference>
<accession>A0A8J4DSC1</accession>
<feature type="transmembrane region" description="Helical" evidence="2">
    <location>
        <begin position="80"/>
        <end position="108"/>
    </location>
</feature>
<dbReference type="InterPro" id="IPR000014">
    <property type="entry name" value="PAS"/>
</dbReference>
<dbReference type="InterPro" id="IPR001633">
    <property type="entry name" value="EAL_dom"/>
</dbReference>
<feature type="transmembrane region" description="Helical" evidence="2">
    <location>
        <begin position="150"/>
        <end position="170"/>
    </location>
</feature>
<dbReference type="PANTHER" id="PTHR44757">
    <property type="entry name" value="DIGUANYLATE CYCLASE DGCP"/>
    <property type="match status" value="1"/>
</dbReference>
<evidence type="ECO:0000259" key="6">
    <source>
        <dbReference type="PROSITE" id="PS50887"/>
    </source>
</evidence>
<dbReference type="InterPro" id="IPR013767">
    <property type="entry name" value="PAS_fold"/>
</dbReference>
<dbReference type="Gene3D" id="3.30.450.20">
    <property type="entry name" value="PAS domain"/>
    <property type="match status" value="1"/>
</dbReference>
<comment type="caution">
    <text evidence="7">The sequence shown here is derived from an EMBL/GenBank/DDBJ whole genome shotgun (WGS) entry which is preliminary data.</text>
</comment>
<sequence length="727" mass="79859">MRLPPLVTRIRAAAMHAFEPLLGGLVLNLLHAADLTGPYPLWTFNAILAACVVYQQPAVQQRLTGGDLSRFLWPRLGFHVAMYTAVLVVVGWGPLSGMAFIGTLFIHLRWAGSVAWPPAAVLGVTSVVVGQVAIAAGWVFSYLPIPQGNAIAAIVTVTVLLVSRLLGLTVKQREQAEQKLRNSEERFRTLIQNAADVITVADTGGRIDYVSPSAATVLGSPPEKLTGSSITDLVHPDDKALVEDGRERVTELRMRHADGSWRWHEAYVRDLRDLPSVNGIVLNHRDITRRRDDRERLLYEASHDALTGLLNRAALWRLLEESLRKRQVALLYIDLDRFKHVNDTMGHDAGDALLTAFAALLRRCVPASDAVARLGGDEFAVLLTGVRSADDATAVARRLIGELTEPLRINDRGVYARASIGVAVAGRDDDAGSLMRHADLAMFSAKRRKVGTWQLYVDGMAEDETSTAALELDLRHAIRDRQLRLQFQPIVDLETGVLKSVEALVRWQHPVHGSLGPAAFVPLAEKQGLIAELGGWVLETACTEALRWQRHGRRLSVNVNLSPRELERGPLVERVLTVLRRTGFDAGNLVLEVTENALVDETVIPQLATLSAHGVRIALDDFGTGYSSLRYLTRLPVDMLKLDRCFVAELNGTQEGAAVADAVSRLSTVLRLDVVAEGIENAAQADELRRLGFRAGQGYHFARPLDPEQVDALLLEEALPLLPNRQH</sequence>
<feature type="transmembrane region" description="Helical" evidence="2">
    <location>
        <begin position="120"/>
        <end position="143"/>
    </location>
</feature>
<dbReference type="RefSeq" id="WP_203900610.1">
    <property type="nucleotide sequence ID" value="NZ_BOPF01000013.1"/>
</dbReference>
<dbReference type="InterPro" id="IPR029787">
    <property type="entry name" value="Nucleotide_cyclase"/>
</dbReference>
<dbReference type="PANTHER" id="PTHR44757:SF2">
    <property type="entry name" value="BIOFILM ARCHITECTURE MAINTENANCE PROTEIN MBAA"/>
    <property type="match status" value="1"/>
</dbReference>
<dbReference type="PROSITE" id="PS50112">
    <property type="entry name" value="PAS"/>
    <property type="match status" value="1"/>
</dbReference>
<dbReference type="AlphaFoldDB" id="A0A8J4DSC1"/>
<reference evidence="7" key="1">
    <citation type="submission" date="2021-01" db="EMBL/GenBank/DDBJ databases">
        <title>Whole genome shotgun sequence of Virgisporangium aliadipatigenens NBRC 105644.</title>
        <authorList>
            <person name="Komaki H."/>
            <person name="Tamura T."/>
        </authorList>
    </citation>
    <scope>NUCLEOTIDE SEQUENCE</scope>
    <source>
        <strain evidence="7">NBRC 105644</strain>
    </source>
</reference>
<protein>
    <recommendedName>
        <fullName evidence="9">EAL domain-containing protein</fullName>
    </recommendedName>
</protein>
<keyword evidence="2" id="KW-0472">Membrane</keyword>
<evidence type="ECO:0000313" key="7">
    <source>
        <dbReference type="EMBL" id="GIJ47097.1"/>
    </source>
</evidence>
<keyword evidence="2" id="KW-1133">Transmembrane helix</keyword>
<feature type="coiled-coil region" evidence="1">
    <location>
        <begin position="166"/>
        <end position="193"/>
    </location>
</feature>
<dbReference type="SMART" id="SM00091">
    <property type="entry name" value="PAS"/>
    <property type="match status" value="1"/>
</dbReference>
<proteinExistence type="predicted"/>
<dbReference type="Pfam" id="PF00989">
    <property type="entry name" value="PAS"/>
    <property type="match status" value="1"/>
</dbReference>
<dbReference type="Pfam" id="PF00563">
    <property type="entry name" value="EAL"/>
    <property type="match status" value="1"/>
</dbReference>
<dbReference type="CDD" id="cd01948">
    <property type="entry name" value="EAL"/>
    <property type="match status" value="1"/>
</dbReference>
<dbReference type="SMART" id="SM00052">
    <property type="entry name" value="EAL"/>
    <property type="match status" value="1"/>
</dbReference>
<dbReference type="SMART" id="SM00086">
    <property type="entry name" value="PAC"/>
    <property type="match status" value="1"/>
</dbReference>
<name>A0A8J4DSC1_9ACTN</name>
<evidence type="ECO:0000259" key="3">
    <source>
        <dbReference type="PROSITE" id="PS50112"/>
    </source>
</evidence>
<dbReference type="SUPFAM" id="SSF55073">
    <property type="entry name" value="Nucleotide cyclase"/>
    <property type="match status" value="1"/>
</dbReference>
<dbReference type="PROSITE" id="PS50883">
    <property type="entry name" value="EAL"/>
    <property type="match status" value="1"/>
</dbReference>
<feature type="domain" description="PAS" evidence="3">
    <location>
        <begin position="183"/>
        <end position="253"/>
    </location>
</feature>
<dbReference type="InterPro" id="IPR035919">
    <property type="entry name" value="EAL_sf"/>
</dbReference>
<dbReference type="InterPro" id="IPR043128">
    <property type="entry name" value="Rev_trsase/Diguanyl_cyclase"/>
</dbReference>
<dbReference type="InterPro" id="IPR000160">
    <property type="entry name" value="GGDEF_dom"/>
</dbReference>
<dbReference type="Proteomes" id="UP000619260">
    <property type="component" value="Unassembled WGS sequence"/>
</dbReference>
<organism evidence="7 8">
    <name type="scientific">Virgisporangium aliadipatigenens</name>
    <dbReference type="NCBI Taxonomy" id="741659"/>
    <lineage>
        <taxon>Bacteria</taxon>
        <taxon>Bacillati</taxon>
        <taxon>Actinomycetota</taxon>
        <taxon>Actinomycetes</taxon>
        <taxon>Micromonosporales</taxon>
        <taxon>Micromonosporaceae</taxon>
        <taxon>Virgisporangium</taxon>
    </lineage>
</organism>
<dbReference type="CDD" id="cd00130">
    <property type="entry name" value="PAS"/>
    <property type="match status" value="1"/>
</dbReference>
<dbReference type="PROSITE" id="PS50887">
    <property type="entry name" value="GGDEF"/>
    <property type="match status" value="1"/>
</dbReference>
<evidence type="ECO:0000313" key="8">
    <source>
        <dbReference type="Proteomes" id="UP000619260"/>
    </source>
</evidence>
<dbReference type="SMART" id="SM00267">
    <property type="entry name" value="GGDEF"/>
    <property type="match status" value="1"/>
</dbReference>
<dbReference type="InterPro" id="IPR052155">
    <property type="entry name" value="Biofilm_reg_signaling"/>
</dbReference>
<gene>
    <name evidence="7" type="ORF">Val02_39830</name>
</gene>
<dbReference type="GO" id="GO:0006355">
    <property type="term" value="P:regulation of DNA-templated transcription"/>
    <property type="evidence" value="ECO:0007669"/>
    <property type="project" value="InterPro"/>
</dbReference>
<dbReference type="SUPFAM" id="SSF55785">
    <property type="entry name" value="PYP-like sensor domain (PAS domain)"/>
    <property type="match status" value="1"/>
</dbReference>
<dbReference type="PROSITE" id="PS50113">
    <property type="entry name" value="PAC"/>
    <property type="match status" value="1"/>
</dbReference>
<dbReference type="InterPro" id="IPR000700">
    <property type="entry name" value="PAS-assoc_C"/>
</dbReference>
<feature type="domain" description="EAL" evidence="5">
    <location>
        <begin position="467"/>
        <end position="718"/>
    </location>
</feature>
<dbReference type="NCBIfam" id="TIGR00254">
    <property type="entry name" value="GGDEF"/>
    <property type="match status" value="1"/>
</dbReference>
<evidence type="ECO:0000259" key="5">
    <source>
        <dbReference type="PROSITE" id="PS50883"/>
    </source>
</evidence>